<name>A0A7R7EQ57_9FIRM</name>
<dbReference type="PRINTS" id="PR00725">
    <property type="entry name" value="DADACBPTASE1"/>
</dbReference>
<dbReference type="AlphaFoldDB" id="A0A7R7EQ57"/>
<evidence type="ECO:0000256" key="4">
    <source>
        <dbReference type="ARBA" id="ARBA00022960"/>
    </source>
</evidence>
<keyword evidence="4" id="KW-0133">Cell shape</keyword>
<evidence type="ECO:0000256" key="8">
    <source>
        <dbReference type="PIRSR" id="PIRSR618044-2"/>
    </source>
</evidence>
<evidence type="ECO:0000313" key="13">
    <source>
        <dbReference type="EMBL" id="BCN33009.1"/>
    </source>
</evidence>
<feature type="active site" description="Proton acceptor" evidence="7">
    <location>
        <position position="74"/>
    </location>
</feature>
<keyword evidence="10" id="KW-0812">Transmembrane</keyword>
<protein>
    <submittedName>
        <fullName evidence="13">D-alanyl-D-alanine carboxypeptidase</fullName>
    </submittedName>
</protein>
<dbReference type="Pfam" id="PF00768">
    <property type="entry name" value="Peptidase_S11"/>
    <property type="match status" value="1"/>
</dbReference>
<feature type="active site" evidence="7">
    <location>
        <position position="129"/>
    </location>
</feature>
<evidence type="ECO:0000256" key="2">
    <source>
        <dbReference type="ARBA" id="ARBA00022729"/>
    </source>
</evidence>
<dbReference type="GO" id="GO:0009252">
    <property type="term" value="P:peptidoglycan biosynthetic process"/>
    <property type="evidence" value="ECO:0007669"/>
    <property type="project" value="UniProtKB-KW"/>
</dbReference>
<feature type="signal peptide" evidence="11">
    <location>
        <begin position="1"/>
        <end position="23"/>
    </location>
</feature>
<evidence type="ECO:0000256" key="7">
    <source>
        <dbReference type="PIRSR" id="PIRSR618044-1"/>
    </source>
</evidence>
<gene>
    <name evidence="13" type="ORF">bsdtb5_43040</name>
</gene>
<accession>A0A7R7EQ57</accession>
<dbReference type="InterPro" id="IPR012338">
    <property type="entry name" value="Beta-lactam/transpept-like"/>
</dbReference>
<evidence type="ECO:0000313" key="14">
    <source>
        <dbReference type="Proteomes" id="UP000595897"/>
    </source>
</evidence>
<feature type="domain" description="Peptidase S11 D-alanyl-D-alanine carboxypeptidase A N-terminal" evidence="12">
    <location>
        <begin position="38"/>
        <end position="270"/>
    </location>
</feature>
<evidence type="ECO:0000256" key="5">
    <source>
        <dbReference type="ARBA" id="ARBA00022984"/>
    </source>
</evidence>
<dbReference type="SUPFAM" id="SSF56601">
    <property type="entry name" value="beta-lactamase/transpeptidase-like"/>
    <property type="match status" value="1"/>
</dbReference>
<dbReference type="EMBL" id="AP024169">
    <property type="protein sequence ID" value="BCN33009.1"/>
    <property type="molecule type" value="Genomic_DNA"/>
</dbReference>
<evidence type="ECO:0000256" key="3">
    <source>
        <dbReference type="ARBA" id="ARBA00022801"/>
    </source>
</evidence>
<organism evidence="13 14">
    <name type="scientific">Anaeromicropila herbilytica</name>
    <dbReference type="NCBI Taxonomy" id="2785025"/>
    <lineage>
        <taxon>Bacteria</taxon>
        <taxon>Bacillati</taxon>
        <taxon>Bacillota</taxon>
        <taxon>Clostridia</taxon>
        <taxon>Lachnospirales</taxon>
        <taxon>Lachnospiraceae</taxon>
        <taxon>Anaeromicropila</taxon>
    </lineage>
</organism>
<evidence type="ECO:0000256" key="6">
    <source>
        <dbReference type="ARBA" id="ARBA00023316"/>
    </source>
</evidence>
<dbReference type="PANTHER" id="PTHR21581:SF33">
    <property type="entry name" value="D-ALANYL-D-ALANINE CARBOXYPEPTIDASE DACB"/>
    <property type="match status" value="1"/>
</dbReference>
<dbReference type="PANTHER" id="PTHR21581">
    <property type="entry name" value="D-ALANYL-D-ALANINE CARBOXYPEPTIDASE"/>
    <property type="match status" value="1"/>
</dbReference>
<keyword evidence="13" id="KW-0121">Carboxypeptidase</keyword>
<dbReference type="RefSeq" id="WP_271714001.1">
    <property type="nucleotide sequence ID" value="NZ_AP024169.1"/>
</dbReference>
<dbReference type="GO" id="GO:0008360">
    <property type="term" value="P:regulation of cell shape"/>
    <property type="evidence" value="ECO:0007669"/>
    <property type="project" value="UniProtKB-KW"/>
</dbReference>
<dbReference type="Gene3D" id="3.40.710.10">
    <property type="entry name" value="DD-peptidase/beta-lactamase superfamily"/>
    <property type="match status" value="1"/>
</dbReference>
<dbReference type="InterPro" id="IPR018044">
    <property type="entry name" value="Peptidase_S11"/>
</dbReference>
<evidence type="ECO:0000256" key="1">
    <source>
        <dbReference type="ARBA" id="ARBA00007164"/>
    </source>
</evidence>
<keyword evidence="13" id="KW-0645">Protease</keyword>
<dbReference type="InterPro" id="IPR001967">
    <property type="entry name" value="Peptidase_S11_N"/>
</dbReference>
<evidence type="ECO:0000259" key="12">
    <source>
        <dbReference type="Pfam" id="PF00768"/>
    </source>
</evidence>
<keyword evidence="5" id="KW-0573">Peptidoglycan synthesis</keyword>
<dbReference type="GO" id="GO:0006508">
    <property type="term" value="P:proteolysis"/>
    <property type="evidence" value="ECO:0007669"/>
    <property type="project" value="InterPro"/>
</dbReference>
<dbReference type="GO" id="GO:0071555">
    <property type="term" value="P:cell wall organization"/>
    <property type="evidence" value="ECO:0007669"/>
    <property type="project" value="UniProtKB-KW"/>
</dbReference>
<feature type="binding site" evidence="8">
    <location>
        <position position="241"/>
    </location>
    <ligand>
        <name>substrate</name>
    </ligand>
</feature>
<dbReference type="KEGG" id="ahb:bsdtb5_43040"/>
<evidence type="ECO:0000256" key="10">
    <source>
        <dbReference type="SAM" id="Phobius"/>
    </source>
</evidence>
<feature type="active site" description="Acyl-ester intermediate" evidence="7">
    <location>
        <position position="71"/>
    </location>
</feature>
<comment type="similarity">
    <text evidence="1 9">Belongs to the peptidase S11 family.</text>
</comment>
<sequence length="455" mass="50868">MKRIVTILLISLLVFSDSHTVYAAKARKDNPSNTVWPKGPSVTSDAAIIMDANTGLILYEKNIHKRFYPASITKILTTLLAIENCSLNEIVTFSRTAIFGIERDSSHIGIDVGEKLTVEQCLYGIMLESANEVAYGIAEHVAGNMKSFADLMNQKAKELGCKDSHFVNSNGLHNDKHYTSAYDMALISKAAISNSTFRKVTSTVSYVIPPTNIQKESRYLTNHHKMLRSTCYHYDGCIGGKTGYTTISKNTLVTFAKKGDLELICVVMHSDPVHQYTDTAELLDFGFNNYTAYNLSEQTGTALSDNTPFFTRYNTLFDKQNTPLQTSTKGIVVLPNSANIKDVTKSINYSNKTGDSKDNTVIGSITYTYKGKTVGTSDITYDSTKTKTLLIDQNQNKTTNKYDTLDANKHLKLFIIICISSIVCLSFIAYYILVVRARRRNSAYFRKSRTSNRYY</sequence>
<evidence type="ECO:0000256" key="9">
    <source>
        <dbReference type="RuleBase" id="RU004016"/>
    </source>
</evidence>
<keyword evidence="2 11" id="KW-0732">Signal</keyword>
<reference evidence="13 14" key="1">
    <citation type="submission" date="2020-11" db="EMBL/GenBank/DDBJ databases">
        <title>Draft genome sequencing of a Lachnospiraceae strain isolated from anoxic soil subjected to BSD treatment.</title>
        <authorList>
            <person name="Uek A."/>
            <person name="Tonouchi A."/>
        </authorList>
    </citation>
    <scope>NUCLEOTIDE SEQUENCE [LARGE SCALE GENOMIC DNA]</scope>
    <source>
        <strain evidence="13 14">TB5</strain>
    </source>
</reference>
<dbReference type="GO" id="GO:0009002">
    <property type="term" value="F:serine-type D-Ala-D-Ala carboxypeptidase activity"/>
    <property type="evidence" value="ECO:0007669"/>
    <property type="project" value="InterPro"/>
</dbReference>
<proteinExistence type="inferred from homology"/>
<evidence type="ECO:0000256" key="11">
    <source>
        <dbReference type="SAM" id="SignalP"/>
    </source>
</evidence>
<keyword evidence="6" id="KW-0961">Cell wall biogenesis/degradation</keyword>
<keyword evidence="10" id="KW-1133">Transmembrane helix</keyword>
<keyword evidence="3" id="KW-0378">Hydrolase</keyword>
<keyword evidence="14" id="KW-1185">Reference proteome</keyword>
<keyword evidence="10" id="KW-0472">Membrane</keyword>
<feature type="chain" id="PRO_5032838716" evidence="11">
    <location>
        <begin position="24"/>
        <end position="455"/>
    </location>
</feature>
<feature type="transmembrane region" description="Helical" evidence="10">
    <location>
        <begin position="413"/>
        <end position="433"/>
    </location>
</feature>
<dbReference type="Proteomes" id="UP000595897">
    <property type="component" value="Chromosome"/>
</dbReference>